<evidence type="ECO:0000259" key="1">
    <source>
        <dbReference type="Pfam" id="PF03413"/>
    </source>
</evidence>
<gene>
    <name evidence="2" type="ORF">N475_08430</name>
</gene>
<organism evidence="2 3">
    <name type="scientific">Pseudoalteromonas luteoviolacea DSM 6061</name>
    <dbReference type="NCBI Taxonomy" id="1365250"/>
    <lineage>
        <taxon>Bacteria</taxon>
        <taxon>Pseudomonadati</taxon>
        <taxon>Pseudomonadota</taxon>
        <taxon>Gammaproteobacteria</taxon>
        <taxon>Alteromonadales</taxon>
        <taxon>Pseudoalteromonadaceae</taxon>
        <taxon>Pseudoalteromonas</taxon>
    </lineage>
</organism>
<feature type="domain" description="PepSY" evidence="1">
    <location>
        <begin position="52"/>
        <end position="103"/>
    </location>
</feature>
<name>A0A166YWA6_9GAMM</name>
<accession>A0A166YWA6</accession>
<reference evidence="2 3" key="1">
    <citation type="submission" date="2013-07" db="EMBL/GenBank/DDBJ databases">
        <title>Comparative Genomic and Metabolomic Analysis of Twelve Strains of Pseudoalteromonas luteoviolacea.</title>
        <authorList>
            <person name="Vynne N.G."/>
            <person name="Mansson M."/>
            <person name="Gram L."/>
        </authorList>
    </citation>
    <scope>NUCLEOTIDE SEQUENCE [LARGE SCALE GENOMIC DNA]</scope>
    <source>
        <strain evidence="2 3">DSM 6061</strain>
    </source>
</reference>
<dbReference type="Gene3D" id="3.10.450.40">
    <property type="match status" value="1"/>
</dbReference>
<proteinExistence type="predicted"/>
<comment type="caution">
    <text evidence="2">The sequence shown here is derived from an EMBL/GenBank/DDBJ whole genome shotgun (WGS) entry which is preliminary data.</text>
</comment>
<dbReference type="Proteomes" id="UP000076643">
    <property type="component" value="Unassembled WGS sequence"/>
</dbReference>
<sequence>MVKTEKLNLLFKMLSNPTVELRMQLPNCLAVVVLACTLAFSPVQAKNAQDTISKKEAVQLATTKQPGKTLKISLEGDYYVVRILQSDGRIIDVKVHKITGEVKKD</sequence>
<dbReference type="EMBL" id="AUYB01000078">
    <property type="protein sequence ID" value="KZN43586.1"/>
    <property type="molecule type" value="Genomic_DNA"/>
</dbReference>
<evidence type="ECO:0000313" key="3">
    <source>
        <dbReference type="Proteomes" id="UP000076643"/>
    </source>
</evidence>
<keyword evidence="3" id="KW-1185">Reference proteome</keyword>
<dbReference type="AlphaFoldDB" id="A0A166YWA6"/>
<dbReference type="Pfam" id="PF03413">
    <property type="entry name" value="PepSY"/>
    <property type="match status" value="1"/>
</dbReference>
<protein>
    <recommendedName>
        <fullName evidence="1">PepSY domain-containing protein</fullName>
    </recommendedName>
</protein>
<dbReference type="PATRIC" id="fig|1365250.3.peg.666"/>
<dbReference type="InterPro" id="IPR025711">
    <property type="entry name" value="PepSY"/>
</dbReference>
<evidence type="ECO:0000313" key="2">
    <source>
        <dbReference type="EMBL" id="KZN43586.1"/>
    </source>
</evidence>
<dbReference type="STRING" id="43657.S4054249_14280"/>